<accession>A0ABR5VJC5</accession>
<evidence type="ECO:0000313" key="3">
    <source>
        <dbReference type="Proteomes" id="UP000075766"/>
    </source>
</evidence>
<dbReference type="Pfam" id="PF00535">
    <property type="entry name" value="Glycos_transf_2"/>
    <property type="match status" value="1"/>
</dbReference>
<dbReference type="InterPro" id="IPR050834">
    <property type="entry name" value="Glycosyltransf_2"/>
</dbReference>
<dbReference type="EMBL" id="LSYU01000033">
    <property type="protein sequence ID" value="KXX65416.1"/>
    <property type="molecule type" value="Genomic_DNA"/>
</dbReference>
<proteinExistence type="predicted"/>
<dbReference type="PANTHER" id="PTHR43685:SF2">
    <property type="entry name" value="GLYCOSYLTRANSFERASE 2-LIKE DOMAIN-CONTAINING PROTEIN"/>
    <property type="match status" value="1"/>
</dbReference>
<protein>
    <recommendedName>
        <fullName evidence="1">Glycosyltransferase 2-like domain-containing protein</fullName>
    </recommendedName>
</protein>
<dbReference type="InterPro" id="IPR029044">
    <property type="entry name" value="Nucleotide-diphossugar_trans"/>
</dbReference>
<dbReference type="Gene3D" id="3.90.550.10">
    <property type="entry name" value="Spore Coat Polysaccharide Biosynthesis Protein SpsA, Chain A"/>
    <property type="match status" value="1"/>
</dbReference>
<dbReference type="CDD" id="cd00761">
    <property type="entry name" value="Glyco_tranf_GTA_type"/>
    <property type="match status" value="1"/>
</dbReference>
<gene>
    <name evidence="2" type="ORF">AY586_00785</name>
</gene>
<name>A0ABR5VJC5_MARGR</name>
<sequence>MPEILAEHPLISVYLPTRNRAALLMRAIDSVLAQDYPHLELIVVDDASTDDTAARIAAHPARARLRYLRQPEPGGACAARNRAIADARGALITGLDDDDAFLPGRLSGLLARFAEGHWSCVSSSVRERTPRGDITRRVDVGRIDLEAMLHYNRLGNQVLTRTAWLREIGGFDPALPALQDYDTWVRLVTARGAAYRLREASYVQFKDHELARISGDRTRVLEGLGRFVAKHRDQLAPRHLDSLEILRRRLAGETLPPGDFLRLVNRGNLKGALPLLINTTPTLAALKRLLALRYRAR</sequence>
<organism evidence="2 3">
    <name type="scientific">Marichromatium gracile</name>
    <name type="common">Chromatium gracile</name>
    <dbReference type="NCBI Taxonomy" id="1048"/>
    <lineage>
        <taxon>Bacteria</taxon>
        <taxon>Pseudomonadati</taxon>
        <taxon>Pseudomonadota</taxon>
        <taxon>Gammaproteobacteria</taxon>
        <taxon>Chromatiales</taxon>
        <taxon>Chromatiaceae</taxon>
        <taxon>Marichromatium</taxon>
    </lineage>
</organism>
<evidence type="ECO:0000259" key="1">
    <source>
        <dbReference type="Pfam" id="PF00535"/>
    </source>
</evidence>
<reference evidence="2 3" key="1">
    <citation type="submission" date="2016-02" db="EMBL/GenBank/DDBJ databases">
        <title>Genome sequence of Marichromatium gracile YL-28, a purple sulfur bacterium.</title>
        <authorList>
            <person name="Zhao C."/>
            <person name="Hong X."/>
            <person name="Chen S."/>
            <person name="Yang S."/>
        </authorList>
    </citation>
    <scope>NUCLEOTIDE SEQUENCE [LARGE SCALE GENOMIC DNA]</scope>
    <source>
        <strain evidence="2 3">YL28</strain>
    </source>
</reference>
<dbReference type="Proteomes" id="UP000075766">
    <property type="component" value="Unassembled WGS sequence"/>
</dbReference>
<dbReference type="PANTHER" id="PTHR43685">
    <property type="entry name" value="GLYCOSYLTRANSFERASE"/>
    <property type="match status" value="1"/>
</dbReference>
<feature type="domain" description="Glycosyltransferase 2-like" evidence="1">
    <location>
        <begin position="12"/>
        <end position="139"/>
    </location>
</feature>
<dbReference type="RefSeq" id="WP_062273075.1">
    <property type="nucleotide sequence ID" value="NZ_LSYU01000033.1"/>
</dbReference>
<dbReference type="SUPFAM" id="SSF53448">
    <property type="entry name" value="Nucleotide-diphospho-sugar transferases"/>
    <property type="match status" value="1"/>
</dbReference>
<comment type="caution">
    <text evidence="2">The sequence shown here is derived from an EMBL/GenBank/DDBJ whole genome shotgun (WGS) entry which is preliminary data.</text>
</comment>
<dbReference type="InterPro" id="IPR001173">
    <property type="entry name" value="Glyco_trans_2-like"/>
</dbReference>
<keyword evidence="3" id="KW-1185">Reference proteome</keyword>
<evidence type="ECO:0000313" key="2">
    <source>
        <dbReference type="EMBL" id="KXX65416.1"/>
    </source>
</evidence>